<name>B9YCM5_9FIRM</name>
<dbReference type="AlphaFoldDB" id="B9YCM5"/>
<dbReference type="EMBL" id="ACCF01000226">
    <property type="protein sequence ID" value="EEF66255.1"/>
    <property type="molecule type" value="Genomic_DNA"/>
</dbReference>
<evidence type="ECO:0000256" key="1">
    <source>
        <dbReference type="SAM" id="Phobius"/>
    </source>
</evidence>
<proteinExistence type="predicted"/>
<keyword evidence="1" id="KW-0812">Transmembrane</keyword>
<gene>
    <name evidence="2" type="ORF">HOLDEFILI_03586</name>
</gene>
<comment type="caution">
    <text evidence="2">The sequence shown here is derived from an EMBL/GenBank/DDBJ whole genome shotgun (WGS) entry which is preliminary data.</text>
</comment>
<accession>B9YCM5</accession>
<keyword evidence="1" id="KW-1133">Transmembrane helix</keyword>
<reference evidence="2 3" key="1">
    <citation type="submission" date="2008-12" db="EMBL/GenBank/DDBJ databases">
        <authorList>
            <person name="Fulton L."/>
            <person name="Clifton S."/>
            <person name="Fulton B."/>
            <person name="Xu J."/>
            <person name="Minx P."/>
            <person name="Pepin K.H."/>
            <person name="Johnson M."/>
            <person name="Bhonagiri V."/>
            <person name="Nash W.E."/>
            <person name="Mardis E.R."/>
            <person name="Wilson R.K."/>
        </authorList>
    </citation>
    <scope>NUCLEOTIDE SEQUENCE [LARGE SCALE GENOMIC DNA]</scope>
    <source>
        <strain evidence="2 3">DSM 12042</strain>
    </source>
</reference>
<organism evidence="2 3">
    <name type="scientific">Holdemania filiformis DSM 12042</name>
    <dbReference type="NCBI Taxonomy" id="545696"/>
    <lineage>
        <taxon>Bacteria</taxon>
        <taxon>Bacillati</taxon>
        <taxon>Bacillota</taxon>
        <taxon>Erysipelotrichia</taxon>
        <taxon>Erysipelotrichales</taxon>
        <taxon>Erysipelotrichaceae</taxon>
        <taxon>Holdemania</taxon>
    </lineage>
</organism>
<reference evidence="2 3" key="2">
    <citation type="submission" date="2009-02" db="EMBL/GenBank/DDBJ databases">
        <title>Draft genome sequence of Holdemania filiformis DSM 12042.</title>
        <authorList>
            <person name="Sudarsanam P."/>
            <person name="Ley R."/>
            <person name="Guruge J."/>
            <person name="Turnbaugh P.J."/>
            <person name="Mahowald M."/>
            <person name="Liep D."/>
            <person name="Gordon J."/>
        </authorList>
    </citation>
    <scope>NUCLEOTIDE SEQUENCE [LARGE SCALE GENOMIC DNA]</scope>
    <source>
        <strain evidence="2 3">DSM 12042</strain>
    </source>
</reference>
<evidence type="ECO:0000313" key="3">
    <source>
        <dbReference type="Proteomes" id="UP000005950"/>
    </source>
</evidence>
<evidence type="ECO:0000313" key="2">
    <source>
        <dbReference type="EMBL" id="EEF66255.1"/>
    </source>
</evidence>
<keyword evidence="1" id="KW-0472">Membrane</keyword>
<feature type="transmembrane region" description="Helical" evidence="1">
    <location>
        <begin position="77"/>
        <end position="97"/>
    </location>
</feature>
<dbReference type="Proteomes" id="UP000005950">
    <property type="component" value="Unassembled WGS sequence"/>
</dbReference>
<dbReference type="HOGENOM" id="CLU_1693107_0_0_9"/>
<sequence>MFIITAPYVLTIRRWANITSPLSTNISTACAICKFDLRQIFESDQKTTIVGSAGQGYNRIRKQIRTIVRKGKIMKKALKVVGVVAVAGAGLYACNYYKQYRKFKKMEERMEKLPLHKLQEAVKERRSNPDTVVVEVSKRAGLWQKLVACLHVLTA</sequence>
<protein>
    <submittedName>
        <fullName evidence="2">Uncharacterized protein</fullName>
    </submittedName>
</protein>